<comment type="caution">
    <text evidence="3">The sequence shown here is derived from an EMBL/GenBank/DDBJ whole genome shotgun (WGS) entry which is preliminary data.</text>
</comment>
<dbReference type="PANTHER" id="PTHR34351">
    <property type="entry name" value="SLR1927 PROTEIN-RELATED"/>
    <property type="match status" value="1"/>
</dbReference>
<protein>
    <submittedName>
        <fullName evidence="3">DUF58 domain-containing protein</fullName>
    </submittedName>
</protein>
<dbReference type="Pfam" id="PF01882">
    <property type="entry name" value="DUF58"/>
    <property type="match status" value="1"/>
</dbReference>
<proteinExistence type="predicted"/>
<dbReference type="EMBL" id="VXPY01000013">
    <property type="protein sequence ID" value="MYD88998.1"/>
    <property type="molecule type" value="Genomic_DNA"/>
</dbReference>
<evidence type="ECO:0000259" key="2">
    <source>
        <dbReference type="Pfam" id="PF01882"/>
    </source>
</evidence>
<feature type="domain" description="DUF58" evidence="2">
    <location>
        <begin position="237"/>
        <end position="364"/>
    </location>
</feature>
<reference evidence="3" key="1">
    <citation type="submission" date="2019-09" db="EMBL/GenBank/DDBJ databases">
        <title>Characterisation of the sponge microbiome using genome-centric metagenomics.</title>
        <authorList>
            <person name="Engelberts J.P."/>
            <person name="Robbins S.J."/>
            <person name="De Goeij J.M."/>
            <person name="Aranda M."/>
            <person name="Bell S.C."/>
            <person name="Webster N.S."/>
        </authorList>
    </citation>
    <scope>NUCLEOTIDE SEQUENCE</scope>
    <source>
        <strain evidence="3">SB0662_bin_9</strain>
    </source>
</reference>
<accession>A0A6B1DNK1</accession>
<organism evidence="3">
    <name type="scientific">Caldilineaceae bacterium SB0662_bin_9</name>
    <dbReference type="NCBI Taxonomy" id="2605258"/>
    <lineage>
        <taxon>Bacteria</taxon>
        <taxon>Bacillati</taxon>
        <taxon>Chloroflexota</taxon>
        <taxon>Caldilineae</taxon>
        <taxon>Caldilineales</taxon>
        <taxon>Caldilineaceae</taxon>
    </lineage>
</organism>
<keyword evidence="1" id="KW-1133">Transmembrane helix</keyword>
<evidence type="ECO:0000313" key="3">
    <source>
        <dbReference type="EMBL" id="MYD88998.1"/>
    </source>
</evidence>
<feature type="transmembrane region" description="Helical" evidence="1">
    <location>
        <begin position="71"/>
        <end position="89"/>
    </location>
</feature>
<gene>
    <name evidence="3" type="ORF">F4Y08_01475</name>
</gene>
<keyword evidence="1" id="KW-0812">Transmembrane</keyword>
<name>A0A6B1DNK1_9CHLR</name>
<evidence type="ECO:0000256" key="1">
    <source>
        <dbReference type="SAM" id="Phobius"/>
    </source>
</evidence>
<keyword evidence="1" id="KW-0472">Membrane</keyword>
<dbReference type="PANTHER" id="PTHR34351:SF2">
    <property type="entry name" value="DUF58 DOMAIN-CONTAINING PROTEIN"/>
    <property type="match status" value="1"/>
</dbReference>
<dbReference type="AlphaFoldDB" id="A0A6B1DNK1"/>
<dbReference type="InterPro" id="IPR002881">
    <property type="entry name" value="DUF58"/>
</dbReference>
<sequence length="476" mass="52572">MTNHRSIAPGQNFPNLEAVRRGLSSRVGRLPGNLWAHGLDNRTNIRPVHGWPLWLVPLLLASQLISPGGLWLALAIALVLIYGAAYAWVRMQIVHLEFECVLPDSLTMVGDEVEIQCRVTNQSSLPIIWCEFLDSADPRFRFAANRVVACSNNASTEWTETVLCQRRGWLRLGPVRLRLGDPLGLMEGTRMFVQQHEILVYPRIVRLPEYSLVQQIQSGSWRQRRRLQGTVKAPILREYTPTDSLRHVHWPSTARRGELTVTELETEPGVSMTVVLDLKDSAHVGDGPTGTLEFSIMIAGSLVAQVLDTRDQSRCGLLCAGSDNAIEVIAPAQGPRLLWHVVHALAGITPGQVTLASLLSRTRRELSQARGNSVMVVATFPTNSEQVGLMEAWVSELASLQQAGVACGVILCRFSPDTPDVILPGPVETALAAFEPRIFDTSAEFEPVLTHRRQTTRYITTPFGRTVAVTEQELVG</sequence>